<dbReference type="AlphaFoldDB" id="A0A2P6NF84"/>
<keyword evidence="4" id="KW-1133">Transmembrane helix</keyword>
<dbReference type="PRINTS" id="PR00219">
    <property type="entry name" value="SYNAPTOBREVN"/>
</dbReference>
<comment type="subcellular location">
    <subcellularLocation>
        <location evidence="1">Cytoplasmic vesicle membrane</location>
    </subcellularLocation>
</comment>
<gene>
    <name evidence="6" type="ORF">PROFUN_04907</name>
</gene>
<reference evidence="6 7" key="1">
    <citation type="journal article" date="2018" name="Genome Biol. Evol.">
        <title>Multiple Roots of Fruiting Body Formation in Amoebozoa.</title>
        <authorList>
            <person name="Hillmann F."/>
            <person name="Forbes G."/>
            <person name="Novohradska S."/>
            <person name="Ferling I."/>
            <person name="Riege K."/>
            <person name="Groth M."/>
            <person name="Westermann M."/>
            <person name="Marz M."/>
            <person name="Spaller T."/>
            <person name="Winckler T."/>
            <person name="Schaap P."/>
            <person name="Glockner G."/>
        </authorList>
    </citation>
    <scope>NUCLEOTIDE SEQUENCE [LARGE SCALE GENOMIC DNA]</scope>
    <source>
        <strain evidence="6 7">Jena</strain>
    </source>
</reference>
<proteinExistence type="predicted"/>
<dbReference type="GO" id="GO:0016192">
    <property type="term" value="P:vesicle-mediated transport"/>
    <property type="evidence" value="ECO:0007669"/>
    <property type="project" value="InterPro"/>
</dbReference>
<dbReference type="InterPro" id="IPR016444">
    <property type="entry name" value="Synaptobrevin/VAMP"/>
</dbReference>
<evidence type="ECO:0000256" key="4">
    <source>
        <dbReference type="SAM" id="Phobius"/>
    </source>
</evidence>
<dbReference type="EMBL" id="MDYQ01000100">
    <property type="protein sequence ID" value="PRP82602.1"/>
    <property type="molecule type" value="Genomic_DNA"/>
</dbReference>
<keyword evidence="4" id="KW-0472">Membrane</keyword>
<evidence type="ECO:0000256" key="1">
    <source>
        <dbReference type="ARBA" id="ARBA00004156"/>
    </source>
</evidence>
<dbReference type="InterPro" id="IPR001388">
    <property type="entry name" value="Synaptobrevin-like"/>
</dbReference>
<evidence type="ECO:0000256" key="3">
    <source>
        <dbReference type="PROSITE-ProRule" id="PRU00290"/>
    </source>
</evidence>
<sequence length="334" mass="37456">MSQWADNRHSTQQAHMDIFRTGNKTNTPAAPPKSKTTLVFEQIEEVKALMGTNIQKVIDNIDKASILEQKTADLLVSSQQFKTASTKLKRQMWWKSVKLQLAIGTVVLIVVGTIIVPRLGSTQMTRVELHTMFSWTYPGRDKRYKWTEPENWTAITEHTHRNENMQRLLLLCALTWLSVSSYSLTSYVYRGSTCSGSPKYANIIRPDCILQPNGRYLKTEVNTNTMVAVTKTFSNAKCTLDAQLSSTKPLGVCNSTPSGSMMYQLQEFAQPESSWRGPHSSREKTHSTITSNDILPLQAVKRFLALDRSKTTTSSASHLSVGFLFGALLVALFI</sequence>
<feature type="transmembrane region" description="Helical" evidence="4">
    <location>
        <begin position="97"/>
        <end position="116"/>
    </location>
</feature>
<feature type="transmembrane region" description="Helical" evidence="4">
    <location>
        <begin position="316"/>
        <end position="333"/>
    </location>
</feature>
<keyword evidence="3" id="KW-0175">Coiled coil</keyword>
<evidence type="ECO:0000313" key="6">
    <source>
        <dbReference type="EMBL" id="PRP82602.1"/>
    </source>
</evidence>
<accession>A0A2P6NF84</accession>
<dbReference type="Gene3D" id="1.20.5.110">
    <property type="match status" value="1"/>
</dbReference>
<protein>
    <recommendedName>
        <fullName evidence="5">V-SNARE coiled-coil homology domain-containing protein</fullName>
    </recommendedName>
</protein>
<evidence type="ECO:0000259" key="5">
    <source>
        <dbReference type="PROSITE" id="PS50892"/>
    </source>
</evidence>
<evidence type="ECO:0000313" key="7">
    <source>
        <dbReference type="Proteomes" id="UP000241769"/>
    </source>
</evidence>
<dbReference type="Pfam" id="PF00957">
    <property type="entry name" value="Synaptobrevin"/>
    <property type="match status" value="1"/>
</dbReference>
<name>A0A2P6NF84_9EUKA</name>
<feature type="domain" description="V-SNARE coiled-coil homology" evidence="5">
    <location>
        <begin position="35"/>
        <end position="95"/>
    </location>
</feature>
<dbReference type="OrthoDB" id="248747at2759"/>
<keyword evidence="2" id="KW-0968">Cytoplasmic vesicle</keyword>
<dbReference type="CDD" id="cd15843">
    <property type="entry name" value="R-SNARE"/>
    <property type="match status" value="1"/>
</dbReference>
<dbReference type="Proteomes" id="UP000241769">
    <property type="component" value="Unassembled WGS sequence"/>
</dbReference>
<dbReference type="GO" id="GO:0030659">
    <property type="term" value="C:cytoplasmic vesicle membrane"/>
    <property type="evidence" value="ECO:0007669"/>
    <property type="project" value="UniProtKB-SubCell"/>
</dbReference>
<dbReference type="PANTHER" id="PTHR45701">
    <property type="entry name" value="SYNAPTOBREVIN FAMILY MEMBER"/>
    <property type="match status" value="1"/>
</dbReference>
<organism evidence="6 7">
    <name type="scientific">Planoprotostelium fungivorum</name>
    <dbReference type="NCBI Taxonomy" id="1890364"/>
    <lineage>
        <taxon>Eukaryota</taxon>
        <taxon>Amoebozoa</taxon>
        <taxon>Evosea</taxon>
        <taxon>Variosea</taxon>
        <taxon>Cavosteliida</taxon>
        <taxon>Cavosteliaceae</taxon>
        <taxon>Planoprotostelium</taxon>
    </lineage>
</organism>
<dbReference type="InterPro" id="IPR042855">
    <property type="entry name" value="V_SNARE_CC"/>
</dbReference>
<evidence type="ECO:0000256" key="2">
    <source>
        <dbReference type="ARBA" id="ARBA00023329"/>
    </source>
</evidence>
<comment type="caution">
    <text evidence="6">The sequence shown here is derived from an EMBL/GenBank/DDBJ whole genome shotgun (WGS) entry which is preliminary data.</text>
</comment>
<dbReference type="PROSITE" id="PS50892">
    <property type="entry name" value="V_SNARE"/>
    <property type="match status" value="1"/>
</dbReference>
<dbReference type="InParanoid" id="A0A2P6NF84"/>
<keyword evidence="7" id="KW-1185">Reference proteome</keyword>
<dbReference type="SUPFAM" id="SSF58038">
    <property type="entry name" value="SNARE fusion complex"/>
    <property type="match status" value="1"/>
</dbReference>
<dbReference type="STRING" id="1890364.A0A2P6NF84"/>
<keyword evidence="4" id="KW-0812">Transmembrane</keyword>